<dbReference type="Proteomes" id="UP000041254">
    <property type="component" value="Unassembled WGS sequence"/>
</dbReference>
<dbReference type="VEuPathDB" id="CryptoDB:Vbra_20849"/>
<evidence type="ECO:0000313" key="3">
    <source>
        <dbReference type="EMBL" id="CEM01784.1"/>
    </source>
</evidence>
<evidence type="ECO:0000313" key="4">
    <source>
        <dbReference type="Proteomes" id="UP000041254"/>
    </source>
</evidence>
<dbReference type="EMBL" id="CDMY01000310">
    <property type="protein sequence ID" value="CEM01784.1"/>
    <property type="molecule type" value="Genomic_DNA"/>
</dbReference>
<organism evidence="3 4">
    <name type="scientific">Vitrella brassicaformis (strain CCMP3155)</name>
    <dbReference type="NCBI Taxonomy" id="1169540"/>
    <lineage>
        <taxon>Eukaryota</taxon>
        <taxon>Sar</taxon>
        <taxon>Alveolata</taxon>
        <taxon>Colpodellida</taxon>
        <taxon>Vitrellaceae</taxon>
        <taxon>Vitrella</taxon>
    </lineage>
</organism>
<feature type="chain" id="PRO_5005188269" description="Transmembrane protein" evidence="2">
    <location>
        <begin position="25"/>
        <end position="214"/>
    </location>
</feature>
<evidence type="ECO:0000256" key="2">
    <source>
        <dbReference type="SAM" id="SignalP"/>
    </source>
</evidence>
<evidence type="ECO:0000256" key="1">
    <source>
        <dbReference type="SAM" id="Phobius"/>
    </source>
</evidence>
<dbReference type="AlphaFoldDB" id="A0A0G4ETL6"/>
<dbReference type="InParanoid" id="A0A0G4ETL6"/>
<evidence type="ECO:0008006" key="5">
    <source>
        <dbReference type="Google" id="ProtNLM"/>
    </source>
</evidence>
<accession>A0A0G4ETL6</accession>
<keyword evidence="1" id="KW-1133">Transmembrane helix</keyword>
<protein>
    <recommendedName>
        <fullName evidence="5">Transmembrane protein</fullName>
    </recommendedName>
</protein>
<reference evidence="3 4" key="1">
    <citation type="submission" date="2014-11" db="EMBL/GenBank/DDBJ databases">
        <authorList>
            <person name="Zhu J."/>
            <person name="Qi W."/>
            <person name="Song R."/>
        </authorList>
    </citation>
    <scope>NUCLEOTIDE SEQUENCE [LARGE SCALE GENOMIC DNA]</scope>
</reference>
<keyword evidence="4" id="KW-1185">Reference proteome</keyword>
<keyword evidence="1" id="KW-0472">Membrane</keyword>
<keyword evidence="1" id="KW-0812">Transmembrane</keyword>
<feature type="transmembrane region" description="Helical" evidence="1">
    <location>
        <begin position="180"/>
        <end position="209"/>
    </location>
</feature>
<proteinExistence type="predicted"/>
<keyword evidence="2" id="KW-0732">Signal</keyword>
<sequence length="214" mass="23822">MLDGAISCVFLVAVFVRSLSIASAAFVDAVRLSASPGVKKRRMVAHSLSLPEQLMEADGAMSVDHGGLQELVTEGGRDLSATAARWTDELAQKGDEIMWALREKEHVSRWESQLFASQSRERAAYEHVKLLQEQVEEMQRLVCSLEAQLQDMTAHRDQLKEELESSGCSRAIRDLTEGCLAVLLFPVLFVVLIVLIPVLIFPLVLPFILPHVYH</sequence>
<name>A0A0G4ETL6_VITBC</name>
<feature type="signal peptide" evidence="2">
    <location>
        <begin position="1"/>
        <end position="24"/>
    </location>
</feature>
<gene>
    <name evidence="3" type="ORF">Vbra_20849</name>
</gene>